<dbReference type="EMBL" id="LCEJ01000045">
    <property type="protein sequence ID" value="KKS69777.1"/>
    <property type="molecule type" value="Genomic_DNA"/>
</dbReference>
<sequence length="508" mass="53165">MPAPKKVQSSEFRVQNFLRSTCLLFISVIILTVGLLFQTLSPVDENQCSIINAGAYQLDITPSPIPMPPLSLGASPAPGTQLTPPPAASPLIVGGGTPVDKDNYKAPQNANYTVLNLEHTFLCELAGTSPIDKCLGSTKGSDGKPINFLYEQSPGGGAMGALAGVIVTMYTPPTSSVQYLAGIIKNFGFAEPAYAQTPDVPGSGASIISPVFTLWQVVRNISYLAFILIFLGVGFMIMFRQKINPQTVVTAQAALPGLVIGLLLVTFSYLIAALIIDLAFFGIPLVTNIITQASPDNAFGKATDLNNLARDSNIFQMFFTTASHFGSNVGDVTGGTWDTLFGKTETWVGAGLISSVIGAIVGTFIFPGVGTLFGAGLGATLPFSLTGVIGLVVPLIIIIALFVQMFKLLLALISTYLQLLVATFTGPFVILASSLPGRGGGIGGWLKNLLGNALVFPAVFAAFLFAGLILSTTPESWKATPPLFGGLSTVLLRTLIAYGIILATPAIP</sequence>
<keyword evidence="1" id="KW-0812">Transmembrane</keyword>
<reference evidence="2 3" key="1">
    <citation type="journal article" date="2015" name="Nature">
        <title>rRNA introns, odd ribosomes, and small enigmatic genomes across a large radiation of phyla.</title>
        <authorList>
            <person name="Brown C.T."/>
            <person name="Hug L.A."/>
            <person name="Thomas B.C."/>
            <person name="Sharon I."/>
            <person name="Castelle C.J."/>
            <person name="Singh A."/>
            <person name="Wilkins M.J."/>
            <person name="Williams K.H."/>
            <person name="Banfield J.F."/>
        </authorList>
    </citation>
    <scope>NUCLEOTIDE SEQUENCE [LARGE SCALE GENOMIC DNA]</scope>
</reference>
<keyword evidence="1" id="KW-1133">Transmembrane helix</keyword>
<feature type="transmembrane region" description="Helical" evidence="1">
    <location>
        <begin position="347"/>
        <end position="369"/>
    </location>
</feature>
<feature type="transmembrane region" description="Helical" evidence="1">
    <location>
        <begin position="251"/>
        <end position="276"/>
    </location>
</feature>
<organism evidence="2 3">
    <name type="scientific">Candidatus Daviesbacteria bacterium GW2011_GWA2_42_7</name>
    <dbReference type="NCBI Taxonomy" id="1618425"/>
    <lineage>
        <taxon>Bacteria</taxon>
        <taxon>Candidatus Daviesiibacteriota</taxon>
    </lineage>
</organism>
<dbReference type="AlphaFoldDB" id="A0A0G1B940"/>
<comment type="caution">
    <text evidence="2">The sequence shown here is derived from an EMBL/GenBank/DDBJ whole genome shotgun (WGS) entry which is preliminary data.</text>
</comment>
<evidence type="ECO:0000313" key="3">
    <source>
        <dbReference type="Proteomes" id="UP000034785"/>
    </source>
</evidence>
<feature type="transmembrane region" description="Helical" evidence="1">
    <location>
        <begin position="221"/>
        <end position="239"/>
    </location>
</feature>
<feature type="non-terminal residue" evidence="2">
    <location>
        <position position="508"/>
    </location>
</feature>
<feature type="transmembrane region" description="Helical" evidence="1">
    <location>
        <begin position="415"/>
        <end position="437"/>
    </location>
</feature>
<feature type="transmembrane region" description="Helical" evidence="1">
    <location>
        <begin position="21"/>
        <end position="40"/>
    </location>
</feature>
<feature type="transmembrane region" description="Helical" evidence="1">
    <location>
        <begin position="449"/>
        <end position="470"/>
    </location>
</feature>
<keyword evidence="1" id="KW-0472">Membrane</keyword>
<evidence type="ECO:0000256" key="1">
    <source>
        <dbReference type="SAM" id="Phobius"/>
    </source>
</evidence>
<dbReference type="Proteomes" id="UP000034785">
    <property type="component" value="Unassembled WGS sequence"/>
</dbReference>
<feature type="transmembrane region" description="Helical" evidence="1">
    <location>
        <begin position="490"/>
        <end position="507"/>
    </location>
</feature>
<gene>
    <name evidence="2" type="ORF">UV41_C0045G0001</name>
</gene>
<evidence type="ECO:0000313" key="2">
    <source>
        <dbReference type="EMBL" id="KKS69777.1"/>
    </source>
</evidence>
<accession>A0A0G1B940</accession>
<name>A0A0G1B940_9BACT</name>
<proteinExistence type="predicted"/>
<protein>
    <submittedName>
        <fullName evidence="2">Uncharacterized protein</fullName>
    </submittedName>
</protein>
<feature type="transmembrane region" description="Helical" evidence="1">
    <location>
        <begin position="381"/>
        <end position="403"/>
    </location>
</feature>